<evidence type="ECO:0000313" key="2">
    <source>
        <dbReference type="Proteomes" id="UP000271889"/>
    </source>
</evidence>
<reference evidence="1 2" key="1">
    <citation type="submission" date="2018-11" db="EMBL/GenBank/DDBJ databases">
        <authorList>
            <consortium name="Pathogen Informatics"/>
        </authorList>
    </citation>
    <scope>NUCLEOTIDE SEQUENCE [LARGE SCALE GENOMIC DNA]</scope>
</reference>
<dbReference type="Proteomes" id="UP000271889">
    <property type="component" value="Unassembled WGS sequence"/>
</dbReference>
<sequence>MDISYTSADHTDIGVLKGAHLDLEYGTSSKKNDFELTLDADSGRKLDVGAFVYVEGTEYGGIIDAKRSNTREKIIVYSGRSWHGMLHDKVLCPDTGRTHLELEGTTKSMLDQLVGRMSLRDLFYVSDQADTSMRKYAFPRYCDGYTGVCKLLEKAGLTLSLAFHASHSKVAISTAPVTSWGDKPHEDWLDLKISCVYRPYNHLVCLGKGTGVNRAILHYFADKYGNISEKQTLFGLDERTITYDYSNAEVEELKKEGPKKLAEYQRENSLEVALEKSDTNFAIGDVITGTSKDIDIVTGHQGKAHVTAAQDARRIAGIVGKGLYVLDVGDKFSVTVDNATQITVGTGDAIIKGRHVTIEKPVTLPIKPGKQGLKRYCCISLRVELAGSGSVDKAKIIVIDGQESSGTPEYPWYSDGKLLSDGTVADLPLCYLLIDGITVGKPALARTYELLTSISGIKDEIVSEIKEKTDKIWNRLSVYDARGTVIESQTIPSDIEVNVIYRQHFDSPSSTPRVARYGTFVATIEAKHIIRQKNILTQYEDTQIENFLKLRFKLRDLSRPSDLNRDKSLVPFFGENYKNTSVNSYYVDADTVLRNEFDSIYLIIALSRSMKNTSYSLGENLGSLTITSPSMKKERMP</sequence>
<dbReference type="Gene3D" id="2.60.520.10">
    <property type="entry name" value="Phage fibre proteins"/>
    <property type="match status" value="1"/>
</dbReference>
<gene>
    <name evidence="1" type="ORF">CGOC_LOCUS9327</name>
</gene>
<dbReference type="EMBL" id="UYRV01106576">
    <property type="protein sequence ID" value="VDN22547.1"/>
    <property type="molecule type" value="Genomic_DNA"/>
</dbReference>
<dbReference type="AlphaFoldDB" id="A0A3P7MGA3"/>
<proteinExistence type="predicted"/>
<evidence type="ECO:0000313" key="1">
    <source>
        <dbReference type="EMBL" id="VDN22547.1"/>
    </source>
</evidence>
<name>A0A3P7MGA3_CYLGO</name>
<protein>
    <submittedName>
        <fullName evidence="1">Uncharacterized protein</fullName>
    </submittedName>
</protein>
<organism evidence="1 2">
    <name type="scientific">Cylicostephanus goldi</name>
    <name type="common">Nematode worm</name>
    <dbReference type="NCBI Taxonomy" id="71465"/>
    <lineage>
        <taxon>Eukaryota</taxon>
        <taxon>Metazoa</taxon>
        <taxon>Ecdysozoa</taxon>
        <taxon>Nematoda</taxon>
        <taxon>Chromadorea</taxon>
        <taxon>Rhabditida</taxon>
        <taxon>Rhabditina</taxon>
        <taxon>Rhabditomorpha</taxon>
        <taxon>Strongyloidea</taxon>
        <taxon>Strongylidae</taxon>
        <taxon>Cylicostephanus</taxon>
    </lineage>
</organism>
<accession>A0A3P7MGA3</accession>
<keyword evidence="2" id="KW-1185">Reference proteome</keyword>